<keyword evidence="11" id="KW-1185">Reference proteome</keyword>
<dbReference type="CDD" id="cd11041">
    <property type="entry name" value="CYP503A1-like"/>
    <property type="match status" value="1"/>
</dbReference>
<keyword evidence="8" id="KW-0503">Monooxygenase</keyword>
<evidence type="ECO:0000256" key="5">
    <source>
        <dbReference type="ARBA" id="ARBA00022723"/>
    </source>
</evidence>
<organism evidence="10 11">
    <name type="scientific">Stachybotrys chartarum (strain CBS 109288 / IBT 7711)</name>
    <name type="common">Toxic black mold</name>
    <name type="synonym">Stilbospora chartarum</name>
    <dbReference type="NCBI Taxonomy" id="1280523"/>
    <lineage>
        <taxon>Eukaryota</taxon>
        <taxon>Fungi</taxon>
        <taxon>Dikarya</taxon>
        <taxon>Ascomycota</taxon>
        <taxon>Pezizomycotina</taxon>
        <taxon>Sordariomycetes</taxon>
        <taxon>Hypocreomycetidae</taxon>
        <taxon>Hypocreales</taxon>
        <taxon>Stachybotryaceae</taxon>
        <taxon>Stachybotrys</taxon>
    </lineage>
</organism>
<dbReference type="GO" id="GO:0004497">
    <property type="term" value="F:monooxygenase activity"/>
    <property type="evidence" value="ECO:0007669"/>
    <property type="project" value="UniProtKB-KW"/>
</dbReference>
<evidence type="ECO:0000256" key="4">
    <source>
        <dbReference type="ARBA" id="ARBA00022617"/>
    </source>
</evidence>
<evidence type="ECO:0000256" key="6">
    <source>
        <dbReference type="ARBA" id="ARBA00023002"/>
    </source>
</evidence>
<dbReference type="OrthoDB" id="1844152at2759"/>
<dbReference type="GO" id="GO:0005506">
    <property type="term" value="F:iron ion binding"/>
    <property type="evidence" value="ECO:0007669"/>
    <property type="project" value="InterPro"/>
</dbReference>
<evidence type="ECO:0008006" key="12">
    <source>
        <dbReference type="Google" id="ProtNLM"/>
    </source>
</evidence>
<dbReference type="InterPro" id="IPR036396">
    <property type="entry name" value="Cyt_P450_sf"/>
</dbReference>
<dbReference type="InterPro" id="IPR001128">
    <property type="entry name" value="Cyt_P450"/>
</dbReference>
<accession>A0A084B507</accession>
<evidence type="ECO:0000256" key="2">
    <source>
        <dbReference type="ARBA" id="ARBA00004685"/>
    </source>
</evidence>
<dbReference type="Proteomes" id="UP000028045">
    <property type="component" value="Unassembled WGS sequence"/>
</dbReference>
<reference evidence="10 11" key="1">
    <citation type="journal article" date="2014" name="BMC Genomics">
        <title>Comparative genome sequencing reveals chemotype-specific gene clusters in the toxigenic black mold Stachybotrys.</title>
        <authorList>
            <person name="Semeiks J."/>
            <person name="Borek D."/>
            <person name="Otwinowski Z."/>
            <person name="Grishin N.V."/>
        </authorList>
    </citation>
    <scope>NUCLEOTIDE SEQUENCE [LARGE SCALE GENOMIC DNA]</scope>
    <source>
        <strain evidence="11">CBS 109288 / IBT 7711</strain>
    </source>
</reference>
<dbReference type="SUPFAM" id="SSF48264">
    <property type="entry name" value="Cytochrome P450"/>
    <property type="match status" value="1"/>
</dbReference>
<dbReference type="HOGENOM" id="CLU_022195_9_2_1"/>
<evidence type="ECO:0000256" key="7">
    <source>
        <dbReference type="ARBA" id="ARBA00023004"/>
    </source>
</evidence>
<evidence type="ECO:0000256" key="8">
    <source>
        <dbReference type="ARBA" id="ARBA00023033"/>
    </source>
</evidence>
<dbReference type="PRINTS" id="PR00465">
    <property type="entry name" value="EP450IV"/>
</dbReference>
<dbReference type="InterPro" id="IPR002403">
    <property type="entry name" value="Cyt_P450_E_grp-IV"/>
</dbReference>
<evidence type="ECO:0000256" key="1">
    <source>
        <dbReference type="ARBA" id="ARBA00001971"/>
    </source>
</evidence>
<dbReference type="AlphaFoldDB" id="A0A084B507"/>
<protein>
    <recommendedName>
        <fullName evidence="12">Cytochrome P450</fullName>
    </recommendedName>
</protein>
<proteinExistence type="inferred from homology"/>
<comment type="similarity">
    <text evidence="3">Belongs to the cytochrome P450 family.</text>
</comment>
<dbReference type="PANTHER" id="PTHR46206">
    <property type="entry name" value="CYTOCHROME P450"/>
    <property type="match status" value="1"/>
</dbReference>
<keyword evidence="6" id="KW-0560">Oxidoreductase</keyword>
<dbReference type="PANTHER" id="PTHR46206:SF1">
    <property type="entry name" value="P450, PUTATIVE (EUROFUNG)-RELATED"/>
    <property type="match status" value="1"/>
</dbReference>
<evidence type="ECO:0000313" key="10">
    <source>
        <dbReference type="EMBL" id="KEY72636.1"/>
    </source>
</evidence>
<comment type="cofactor">
    <cofactor evidence="1 9">
        <name>heme</name>
        <dbReference type="ChEBI" id="CHEBI:30413"/>
    </cofactor>
</comment>
<gene>
    <name evidence="10" type="ORF">S7711_06270</name>
</gene>
<dbReference type="GO" id="GO:0016705">
    <property type="term" value="F:oxidoreductase activity, acting on paired donors, with incorporation or reduction of molecular oxygen"/>
    <property type="evidence" value="ECO:0007669"/>
    <property type="project" value="InterPro"/>
</dbReference>
<comment type="pathway">
    <text evidence="2">Mycotoxin biosynthesis.</text>
</comment>
<keyword evidence="7 9" id="KW-0408">Iron</keyword>
<evidence type="ECO:0000256" key="3">
    <source>
        <dbReference type="ARBA" id="ARBA00010617"/>
    </source>
</evidence>
<sequence length="522" mass="59210">MDNIVSRPAVVGPVIIAIGYLLYRLFLAPAKLPNLPIVGAKKGDWFPLLQAKWRNTLDFRRATLEAYDKYKNQAALIPAIGFGDAIMLPVSETQWVAEQPEDVLSLHEQAMHSLQTDYTVGDPQLIRKPFHHKLIVTSLTSKIGDLVPDVADECEWSFDKYWGDDTEQWNEIGVYDTLRYIIGSVTNRVFVGLPYCRDMKLVDSSMAFAQDVPTSALVLKFFWAPLRGLAAFFVTIPNRIHENRFMNILRPEVERRLKTYDQQANDCEKHTGTEPEPNDFLQWNINKAKASGDAYECNWKTLAGRVLLLNFAAIHTSSFSITSAVLDLVYGKKEYIEELREEIKTVLAENDGIWTKQALGKMEKLDSTMRESARLNSFVTIGLGRFVTAKDGVTTPSGVHLPHGALVCAHSHPVFREPEIYSDALEFKPFRFAEKRHEEGVEYVKRARNAFATTSAEHLAFGHGRNACPGRFFAANELKLLLGHLLLNYDFAVETERPENKWIVVNLIPPMKTTIKVKRRKL</sequence>
<name>A0A084B507_STACB</name>
<dbReference type="Pfam" id="PF00067">
    <property type="entry name" value="p450"/>
    <property type="match status" value="1"/>
</dbReference>
<dbReference type="EMBL" id="KL648054">
    <property type="protein sequence ID" value="KEY72636.1"/>
    <property type="molecule type" value="Genomic_DNA"/>
</dbReference>
<feature type="binding site" description="axial binding residue" evidence="9">
    <location>
        <position position="468"/>
    </location>
    <ligand>
        <name>heme</name>
        <dbReference type="ChEBI" id="CHEBI:30413"/>
    </ligand>
    <ligandPart>
        <name>Fe</name>
        <dbReference type="ChEBI" id="CHEBI:18248"/>
    </ligandPart>
</feature>
<evidence type="ECO:0000313" key="11">
    <source>
        <dbReference type="Proteomes" id="UP000028045"/>
    </source>
</evidence>
<dbReference type="Gene3D" id="1.10.630.10">
    <property type="entry name" value="Cytochrome P450"/>
    <property type="match status" value="1"/>
</dbReference>
<keyword evidence="5 9" id="KW-0479">Metal-binding</keyword>
<dbReference type="GO" id="GO:0020037">
    <property type="term" value="F:heme binding"/>
    <property type="evidence" value="ECO:0007669"/>
    <property type="project" value="InterPro"/>
</dbReference>
<keyword evidence="4 9" id="KW-0349">Heme</keyword>
<evidence type="ECO:0000256" key="9">
    <source>
        <dbReference type="PIRSR" id="PIRSR602403-1"/>
    </source>
</evidence>